<evidence type="ECO:0000256" key="3">
    <source>
        <dbReference type="ARBA" id="ARBA00023015"/>
    </source>
</evidence>
<dbReference type="GO" id="GO:0003677">
    <property type="term" value="F:DNA binding"/>
    <property type="evidence" value="ECO:0007669"/>
    <property type="project" value="UniProtKB-KW"/>
</dbReference>
<evidence type="ECO:0000259" key="10">
    <source>
        <dbReference type="PROSITE" id="PS51755"/>
    </source>
</evidence>
<evidence type="ECO:0000313" key="11">
    <source>
        <dbReference type="EMBL" id="QEV04732.1"/>
    </source>
</evidence>
<evidence type="ECO:0000256" key="6">
    <source>
        <dbReference type="PROSITE-ProRule" id="PRU00169"/>
    </source>
</evidence>
<dbReference type="GeneID" id="95533455"/>
<protein>
    <submittedName>
        <fullName evidence="11">DNA-binding response regulator</fullName>
    </submittedName>
</protein>
<proteinExistence type="predicted"/>
<dbReference type="PANTHER" id="PTHR48111">
    <property type="entry name" value="REGULATOR OF RPOS"/>
    <property type="match status" value="1"/>
</dbReference>
<dbReference type="InterPro" id="IPR039420">
    <property type="entry name" value="WalR-like"/>
</dbReference>
<evidence type="ECO:0000259" key="9">
    <source>
        <dbReference type="PROSITE" id="PS50110"/>
    </source>
</evidence>
<dbReference type="EMBL" id="CP023697">
    <property type="protein sequence ID" value="QEV04732.1"/>
    <property type="molecule type" value="Genomic_DNA"/>
</dbReference>
<feature type="region of interest" description="Disordered" evidence="8">
    <location>
        <begin position="1"/>
        <end position="35"/>
    </location>
</feature>
<reference evidence="11 12" key="1">
    <citation type="submission" date="2017-09" db="EMBL/GenBank/DDBJ databases">
        <authorList>
            <person name="Lee N."/>
            <person name="Cho B.-K."/>
        </authorList>
    </citation>
    <scope>NUCLEOTIDE SEQUENCE [LARGE SCALE GENOMIC DNA]</scope>
    <source>
        <strain evidence="11 12">ATCC 13879</strain>
    </source>
</reference>
<evidence type="ECO:0000256" key="5">
    <source>
        <dbReference type="ARBA" id="ARBA00023163"/>
    </source>
</evidence>
<evidence type="ECO:0000256" key="8">
    <source>
        <dbReference type="SAM" id="MobiDB-lite"/>
    </source>
</evidence>
<feature type="domain" description="Response regulatory" evidence="9">
    <location>
        <begin position="37"/>
        <end position="150"/>
    </location>
</feature>
<dbReference type="InterPro" id="IPR011006">
    <property type="entry name" value="CheY-like_superfamily"/>
</dbReference>
<organism evidence="11 12">
    <name type="scientific">Streptomyces prasinus</name>
    <dbReference type="NCBI Taxonomy" id="67345"/>
    <lineage>
        <taxon>Bacteria</taxon>
        <taxon>Bacillati</taxon>
        <taxon>Actinomycetota</taxon>
        <taxon>Actinomycetes</taxon>
        <taxon>Kitasatosporales</taxon>
        <taxon>Streptomycetaceae</taxon>
        <taxon>Streptomyces</taxon>
    </lineage>
</organism>
<dbReference type="Pfam" id="PF00486">
    <property type="entry name" value="Trans_reg_C"/>
    <property type="match status" value="1"/>
</dbReference>
<evidence type="ECO:0000256" key="7">
    <source>
        <dbReference type="PROSITE-ProRule" id="PRU01091"/>
    </source>
</evidence>
<dbReference type="PROSITE" id="PS50110">
    <property type="entry name" value="RESPONSE_REGULATORY"/>
    <property type="match status" value="1"/>
</dbReference>
<keyword evidence="4 7" id="KW-0238">DNA-binding</keyword>
<dbReference type="InterPro" id="IPR001867">
    <property type="entry name" value="OmpR/PhoB-type_DNA-bd"/>
</dbReference>
<keyword evidence="12" id="KW-1185">Reference proteome</keyword>
<dbReference type="SUPFAM" id="SSF52172">
    <property type="entry name" value="CheY-like"/>
    <property type="match status" value="1"/>
</dbReference>
<dbReference type="PROSITE" id="PS51755">
    <property type="entry name" value="OMPR_PHOB"/>
    <property type="match status" value="1"/>
</dbReference>
<dbReference type="CDD" id="cd00383">
    <property type="entry name" value="trans_reg_C"/>
    <property type="match status" value="1"/>
</dbReference>
<dbReference type="InterPro" id="IPR036388">
    <property type="entry name" value="WH-like_DNA-bd_sf"/>
</dbReference>
<name>A0ABX6APT3_9ACTN</name>
<dbReference type="RefSeq" id="WP_079040688.1">
    <property type="nucleotide sequence ID" value="NZ_CP023697.1"/>
</dbReference>
<gene>
    <name evidence="11" type="ORF">CP972_02500</name>
</gene>
<feature type="DNA-binding region" description="OmpR/PhoB-type" evidence="7">
    <location>
        <begin position="158"/>
        <end position="253"/>
    </location>
</feature>
<dbReference type="SMART" id="SM00862">
    <property type="entry name" value="Trans_reg_C"/>
    <property type="match status" value="1"/>
</dbReference>
<evidence type="ECO:0000313" key="12">
    <source>
        <dbReference type="Proteomes" id="UP000326041"/>
    </source>
</evidence>
<sequence>MTPTPHPDGLPAYRSTGRPAGRVLEEGPPSPHGHGRHVLVVEQDPAVAELISAALEWAGYRVRTAGTAADGMVRFTEHRFDLVILDATLPDLVGFTRGRRVAPADRPPLLFLTTCDFLHSLLPELGPDGEDYVTRPVRIAEVLARVQVLLRGRAPGQQGMHCYGDLVLDDAACQAWRGSRQLDLTPAEYRLLSHLLANAERVLSKEQISRHVWGEYRADSAIEKLVSRLRHKVDKEHPALIRTRRGFGYWLGHPGRRNAAPAR</sequence>
<evidence type="ECO:0000256" key="1">
    <source>
        <dbReference type="ARBA" id="ARBA00022553"/>
    </source>
</evidence>
<dbReference type="PANTHER" id="PTHR48111:SF1">
    <property type="entry name" value="TWO-COMPONENT RESPONSE REGULATOR ORR33"/>
    <property type="match status" value="1"/>
</dbReference>
<dbReference type="Gene3D" id="1.10.10.10">
    <property type="entry name" value="Winged helix-like DNA-binding domain superfamily/Winged helix DNA-binding domain"/>
    <property type="match status" value="1"/>
</dbReference>
<dbReference type="Pfam" id="PF00072">
    <property type="entry name" value="Response_reg"/>
    <property type="match status" value="1"/>
</dbReference>
<keyword evidence="2" id="KW-0902">Two-component regulatory system</keyword>
<evidence type="ECO:0000256" key="4">
    <source>
        <dbReference type="ARBA" id="ARBA00023125"/>
    </source>
</evidence>
<evidence type="ECO:0000256" key="2">
    <source>
        <dbReference type="ARBA" id="ARBA00023012"/>
    </source>
</evidence>
<dbReference type="Proteomes" id="UP000326041">
    <property type="component" value="Chromosome"/>
</dbReference>
<dbReference type="Gene3D" id="3.40.50.2300">
    <property type="match status" value="1"/>
</dbReference>
<keyword evidence="1 6" id="KW-0597">Phosphoprotein</keyword>
<dbReference type="SMART" id="SM00448">
    <property type="entry name" value="REC"/>
    <property type="match status" value="1"/>
</dbReference>
<feature type="domain" description="OmpR/PhoB-type" evidence="10">
    <location>
        <begin position="158"/>
        <end position="253"/>
    </location>
</feature>
<feature type="modified residue" description="4-aspartylphosphate" evidence="6">
    <location>
        <position position="86"/>
    </location>
</feature>
<accession>A0ABX6APT3</accession>
<dbReference type="InterPro" id="IPR001789">
    <property type="entry name" value="Sig_transdc_resp-reg_receiver"/>
</dbReference>
<keyword evidence="5" id="KW-0804">Transcription</keyword>
<keyword evidence="3" id="KW-0805">Transcription regulation</keyword>